<proteinExistence type="predicted"/>
<accession>A0A1E3R412</accession>
<reference evidence="2" key="1">
    <citation type="submission" date="2016-09" db="EMBL/GenBank/DDBJ databases">
        <authorList>
            <person name="Greninger A.L."/>
            <person name="Jerome K.R."/>
            <person name="Mcnair B."/>
            <person name="Wallis C."/>
            <person name="Fang F."/>
        </authorList>
    </citation>
    <scope>NUCLEOTIDE SEQUENCE [LARGE SCALE GENOMIC DNA]</scope>
    <source>
        <strain evidence="2">M7</strain>
    </source>
</reference>
<dbReference type="Proteomes" id="UP000094243">
    <property type="component" value="Unassembled WGS sequence"/>
</dbReference>
<evidence type="ECO:0000313" key="2">
    <source>
        <dbReference type="Proteomes" id="UP000094243"/>
    </source>
</evidence>
<evidence type="ECO:0000313" key="1">
    <source>
        <dbReference type="EMBL" id="ODQ84668.1"/>
    </source>
</evidence>
<dbReference type="EMBL" id="MIGZ01000254">
    <property type="protein sequence ID" value="ODQ84668.1"/>
    <property type="molecule type" value="Genomic_DNA"/>
</dbReference>
<organism evidence="1 2">
    <name type="scientific">Mycolicibacterium holsaticum</name>
    <dbReference type="NCBI Taxonomy" id="152142"/>
    <lineage>
        <taxon>Bacteria</taxon>
        <taxon>Bacillati</taxon>
        <taxon>Actinomycetota</taxon>
        <taxon>Actinomycetes</taxon>
        <taxon>Mycobacteriales</taxon>
        <taxon>Mycobacteriaceae</taxon>
        <taxon>Mycolicibacterium</taxon>
    </lineage>
</organism>
<name>A0A1E3R412_9MYCO</name>
<comment type="caution">
    <text evidence="1">The sequence shown here is derived from an EMBL/GenBank/DDBJ whole genome shotgun (WGS) entry which is preliminary data.</text>
</comment>
<protein>
    <submittedName>
        <fullName evidence="1">Uncharacterized protein</fullName>
    </submittedName>
</protein>
<sequence length="131" mass="14492">MRSDNQSVCKRTAGWVPLVRQFGEARSKYRFQIYEILPASTEVGCRRVEMTTDDDGRVGVREDLRSGQQVVGRRGQRVLVGPTVQRIAHQLFGCRIGDRADGHVGRGDAARIVERAGDPKVGKKDLGIACL</sequence>
<dbReference type="AlphaFoldDB" id="A0A1E3R412"/>
<gene>
    <name evidence="1" type="ORF">BHQ17_26475</name>
</gene>
<keyword evidence="2" id="KW-1185">Reference proteome</keyword>